<keyword evidence="6" id="KW-1185">Reference proteome</keyword>
<dbReference type="InterPro" id="IPR042261">
    <property type="entry name" value="Lsr2-like_dimerization"/>
</dbReference>
<dbReference type="RefSeq" id="WP_169380901.1">
    <property type="nucleotide sequence ID" value="NZ_JAAXLA010000012.1"/>
</dbReference>
<accession>A0ABX1S7E2</accession>
<feature type="domain" description="Lsr2 dimerization" evidence="3">
    <location>
        <begin position="1"/>
        <end position="58"/>
    </location>
</feature>
<reference evidence="5 6" key="1">
    <citation type="submission" date="2020-04" db="EMBL/GenBank/DDBJ databases">
        <authorList>
            <person name="Klaysubun C."/>
            <person name="Duangmal K."/>
            <person name="Lipun K."/>
        </authorList>
    </citation>
    <scope>NUCLEOTIDE SEQUENCE [LARGE SCALE GENOMIC DNA]</scope>
    <source>
        <strain evidence="5 6">K10HN5</strain>
    </source>
</reference>
<organism evidence="5 6">
    <name type="scientific">Pseudonocardia acidicola</name>
    <dbReference type="NCBI Taxonomy" id="2724939"/>
    <lineage>
        <taxon>Bacteria</taxon>
        <taxon>Bacillati</taxon>
        <taxon>Actinomycetota</taxon>
        <taxon>Actinomycetes</taxon>
        <taxon>Pseudonocardiales</taxon>
        <taxon>Pseudonocardiaceae</taxon>
        <taxon>Pseudonocardia</taxon>
    </lineage>
</organism>
<evidence type="ECO:0000256" key="2">
    <source>
        <dbReference type="SAM" id="MobiDB-lite"/>
    </source>
</evidence>
<evidence type="ECO:0000259" key="3">
    <source>
        <dbReference type="Pfam" id="PF11774"/>
    </source>
</evidence>
<dbReference type="Pfam" id="PF11774">
    <property type="entry name" value="Lsr2"/>
    <property type="match status" value="1"/>
</dbReference>
<keyword evidence="1" id="KW-0238">DNA-binding</keyword>
<comment type="caution">
    <text evidence="5">The sequence shown here is derived from an EMBL/GenBank/DDBJ whole genome shotgun (WGS) entry which is preliminary data.</text>
</comment>
<dbReference type="Pfam" id="PF23359">
    <property type="entry name" value="Lsr2_DNA-bd"/>
    <property type="match status" value="1"/>
</dbReference>
<dbReference type="Gene3D" id="3.30.60.230">
    <property type="entry name" value="Lsr2, dimerization domain"/>
    <property type="match status" value="1"/>
</dbReference>
<sequence>MSQKVEVRLIDDVDGSEASTTVSFALDGRDYEIDLSEDNRRRLDDMLRPYLAAARRAGRRAAAPARGRVTSPVDRAHNDAVRAWARGNGHQVSARGRIPAQILQAYEARDSAPAAAAAPEQPAAEAAEAPKKRTRRVQVTNPFALDQAAS</sequence>
<dbReference type="EMBL" id="JAAXLA010000012">
    <property type="protein sequence ID" value="NMH97461.1"/>
    <property type="molecule type" value="Genomic_DNA"/>
</dbReference>
<evidence type="ECO:0000313" key="5">
    <source>
        <dbReference type="EMBL" id="NMH97461.1"/>
    </source>
</evidence>
<feature type="region of interest" description="Disordered" evidence="2">
    <location>
        <begin position="109"/>
        <end position="150"/>
    </location>
</feature>
<dbReference type="InterPro" id="IPR036625">
    <property type="entry name" value="E3-bd_dom_sf"/>
</dbReference>
<feature type="domain" description="Lsr2 DNA-binding" evidence="4">
    <location>
        <begin position="74"/>
        <end position="108"/>
    </location>
</feature>
<dbReference type="InterPro" id="IPR055370">
    <property type="entry name" value="Lsr2_DNA-bd"/>
</dbReference>
<proteinExistence type="predicted"/>
<gene>
    <name evidence="5" type="ORF">HF526_09075</name>
</gene>
<evidence type="ECO:0000313" key="6">
    <source>
        <dbReference type="Proteomes" id="UP000820669"/>
    </source>
</evidence>
<dbReference type="Gene3D" id="4.10.320.10">
    <property type="entry name" value="E3-binding domain"/>
    <property type="match status" value="1"/>
</dbReference>
<name>A0ABX1S7E2_9PSEU</name>
<evidence type="ECO:0000259" key="4">
    <source>
        <dbReference type="Pfam" id="PF23359"/>
    </source>
</evidence>
<evidence type="ECO:0000256" key="1">
    <source>
        <dbReference type="ARBA" id="ARBA00023125"/>
    </source>
</evidence>
<protein>
    <submittedName>
        <fullName evidence="5">Lsr2 family protein</fullName>
    </submittedName>
</protein>
<dbReference type="Proteomes" id="UP000820669">
    <property type="component" value="Unassembled WGS sequence"/>
</dbReference>
<dbReference type="InterPro" id="IPR024412">
    <property type="entry name" value="Lsr2_dim_dom"/>
</dbReference>
<feature type="compositionally biased region" description="Low complexity" evidence="2">
    <location>
        <begin position="111"/>
        <end position="127"/>
    </location>
</feature>